<reference evidence="2" key="2">
    <citation type="journal article" date="2021" name="PeerJ">
        <title>Extensive microbial diversity within the chicken gut microbiome revealed by metagenomics and culture.</title>
        <authorList>
            <person name="Gilroy R."/>
            <person name="Ravi A."/>
            <person name="Getino M."/>
            <person name="Pursley I."/>
            <person name="Horton D.L."/>
            <person name="Alikhan N.F."/>
            <person name="Baker D."/>
            <person name="Gharbi K."/>
            <person name="Hall N."/>
            <person name="Watson M."/>
            <person name="Adriaenssens E.M."/>
            <person name="Foster-Nyarko E."/>
            <person name="Jarju S."/>
            <person name="Secka A."/>
            <person name="Antonio M."/>
            <person name="Oren A."/>
            <person name="Chaudhuri R.R."/>
            <person name="La Ragione R."/>
            <person name="Hildebrand F."/>
            <person name="Pallen M.J."/>
        </authorList>
    </citation>
    <scope>NUCLEOTIDE SEQUENCE</scope>
    <source>
        <strain evidence="2">B1-8020</strain>
    </source>
</reference>
<dbReference type="Proteomes" id="UP000823604">
    <property type="component" value="Unassembled WGS sequence"/>
</dbReference>
<protein>
    <submittedName>
        <fullName evidence="2">Beta-lactamase family protein</fullName>
    </submittedName>
</protein>
<evidence type="ECO:0000313" key="3">
    <source>
        <dbReference type="Proteomes" id="UP000823604"/>
    </source>
</evidence>
<dbReference type="SUPFAM" id="SSF56601">
    <property type="entry name" value="beta-lactamase/transpeptidase-like"/>
    <property type="match status" value="1"/>
</dbReference>
<comment type="caution">
    <text evidence="2">The sequence shown here is derived from an EMBL/GenBank/DDBJ whole genome shotgun (WGS) entry which is preliminary data.</text>
</comment>
<evidence type="ECO:0000259" key="1">
    <source>
        <dbReference type="Pfam" id="PF00144"/>
    </source>
</evidence>
<proteinExistence type="predicted"/>
<dbReference type="EMBL" id="JADIMA010000039">
    <property type="protein sequence ID" value="MBO8472822.1"/>
    <property type="molecule type" value="Genomic_DNA"/>
</dbReference>
<feature type="domain" description="Beta-lactamase-related" evidence="1">
    <location>
        <begin position="75"/>
        <end position="377"/>
    </location>
</feature>
<sequence length="441" mass="50017">MGKSKKKSTGVLLVLFTAAVVVAAVAFFFRSHSSQEVLYDDTPLLISLNDTLDNAMSDLPEFEGIDKKISSWIKFWDIKGVSMAVMHNDSLLFAKGYGWADKEKNVRMQPYHLLRIASVSKLITAVTVMKLCEQGRMSLDTLVFGKNGILCDSLYLDAADRRYYDITVEHLLRHQGGFTLSRGDPMFCTSDIMRWEHLHAPPTTERLVEYILGRRLGYTPGTWQKYSNVGYMFLSLAIEKVTGMPYESFVRDSVLVPAGCYDMHLGRNYYSDKYPMESKYYMHKDAVPVEDFHLDGTMVEKCYGGSDFEKLLGAGGWITSAPELARFVASIDGRDGVPDIISRESVEKMTEYIDKSTFPLGWADIRPNGEWHRSGTLSGTSVLVKYYPDGFCWILITNSSTWKGSMFSKDISRLFNQLSKTVETWPERDLFELQEAENIEA</sequence>
<dbReference type="Gene3D" id="3.40.710.10">
    <property type="entry name" value="DD-peptidase/beta-lactamase superfamily"/>
    <property type="match status" value="1"/>
</dbReference>
<gene>
    <name evidence="2" type="ORF">IAB81_04265</name>
</gene>
<dbReference type="InterPro" id="IPR050491">
    <property type="entry name" value="AmpC-like"/>
</dbReference>
<reference evidence="2" key="1">
    <citation type="submission" date="2020-10" db="EMBL/GenBank/DDBJ databases">
        <authorList>
            <person name="Gilroy R."/>
        </authorList>
    </citation>
    <scope>NUCLEOTIDE SEQUENCE</scope>
    <source>
        <strain evidence="2">B1-8020</strain>
    </source>
</reference>
<dbReference type="InterPro" id="IPR012338">
    <property type="entry name" value="Beta-lactam/transpept-like"/>
</dbReference>
<dbReference type="InterPro" id="IPR001466">
    <property type="entry name" value="Beta-lactam-related"/>
</dbReference>
<evidence type="ECO:0000313" key="2">
    <source>
        <dbReference type="EMBL" id="MBO8472822.1"/>
    </source>
</evidence>
<dbReference type="AlphaFoldDB" id="A0A9D9IHC6"/>
<name>A0A9D9IHC6_9BACT</name>
<dbReference type="PANTHER" id="PTHR46825">
    <property type="entry name" value="D-ALANYL-D-ALANINE-CARBOXYPEPTIDASE/ENDOPEPTIDASE AMPH"/>
    <property type="match status" value="1"/>
</dbReference>
<organism evidence="2 3">
    <name type="scientific">Candidatus Merdivivens pullicola</name>
    <dbReference type="NCBI Taxonomy" id="2840872"/>
    <lineage>
        <taxon>Bacteria</taxon>
        <taxon>Pseudomonadati</taxon>
        <taxon>Bacteroidota</taxon>
        <taxon>Bacteroidia</taxon>
        <taxon>Bacteroidales</taxon>
        <taxon>Muribaculaceae</taxon>
        <taxon>Muribaculaceae incertae sedis</taxon>
        <taxon>Candidatus Merdivivens</taxon>
    </lineage>
</organism>
<accession>A0A9D9IHC6</accession>
<dbReference type="PANTHER" id="PTHR46825:SF9">
    <property type="entry name" value="BETA-LACTAMASE-RELATED DOMAIN-CONTAINING PROTEIN"/>
    <property type="match status" value="1"/>
</dbReference>
<dbReference type="Pfam" id="PF00144">
    <property type="entry name" value="Beta-lactamase"/>
    <property type="match status" value="1"/>
</dbReference>